<reference evidence="2" key="1">
    <citation type="submission" date="2023-03" db="EMBL/GenBank/DDBJ databases">
        <title>Massive genome expansion in bonnet fungi (Mycena s.s.) driven by repeated elements and novel gene families across ecological guilds.</title>
        <authorList>
            <consortium name="Lawrence Berkeley National Laboratory"/>
            <person name="Harder C.B."/>
            <person name="Miyauchi S."/>
            <person name="Viragh M."/>
            <person name="Kuo A."/>
            <person name="Thoen E."/>
            <person name="Andreopoulos B."/>
            <person name="Lu D."/>
            <person name="Skrede I."/>
            <person name="Drula E."/>
            <person name="Henrissat B."/>
            <person name="Morin E."/>
            <person name="Kohler A."/>
            <person name="Barry K."/>
            <person name="LaButti K."/>
            <person name="Morin E."/>
            <person name="Salamov A."/>
            <person name="Lipzen A."/>
            <person name="Mereny Z."/>
            <person name="Hegedus B."/>
            <person name="Baldrian P."/>
            <person name="Stursova M."/>
            <person name="Weitz H."/>
            <person name="Taylor A."/>
            <person name="Grigoriev I.V."/>
            <person name="Nagy L.G."/>
            <person name="Martin F."/>
            <person name="Kauserud H."/>
        </authorList>
    </citation>
    <scope>NUCLEOTIDE SEQUENCE</scope>
    <source>
        <strain evidence="2">9144</strain>
    </source>
</reference>
<proteinExistence type="predicted"/>
<accession>A0AAD7E6E7</accession>
<evidence type="ECO:0000313" key="2">
    <source>
        <dbReference type="EMBL" id="KAJ7230286.1"/>
    </source>
</evidence>
<comment type="caution">
    <text evidence="2">The sequence shown here is derived from an EMBL/GenBank/DDBJ whole genome shotgun (WGS) entry which is preliminary data.</text>
</comment>
<dbReference type="EMBL" id="JARJCW010000001">
    <property type="protein sequence ID" value="KAJ7230286.1"/>
    <property type="molecule type" value="Genomic_DNA"/>
</dbReference>
<protein>
    <recommendedName>
        <fullName evidence="4">F-box domain-containing protein</fullName>
    </recommendedName>
</protein>
<feature type="coiled-coil region" evidence="1">
    <location>
        <begin position="37"/>
        <end position="64"/>
    </location>
</feature>
<evidence type="ECO:0000256" key="1">
    <source>
        <dbReference type="SAM" id="Coils"/>
    </source>
</evidence>
<gene>
    <name evidence="2" type="ORF">GGX14DRAFT_582744</name>
</gene>
<dbReference type="AlphaFoldDB" id="A0AAD7E6E7"/>
<keyword evidence="3" id="KW-1185">Reference proteome</keyword>
<evidence type="ECO:0008006" key="4">
    <source>
        <dbReference type="Google" id="ProtNLM"/>
    </source>
</evidence>
<name>A0AAD7E6E7_9AGAR</name>
<sequence>MQFQIFLMFALLRSNEAPLESELSDIKTSSSDMDSRLAFLDDEIARLRARVEQLEEERIVIRTRREHNRAILSPLRRMPPEVLAEVFLWSLPPRYVDYKRGGYDVKESPWVLTHVCSRWRAVALSTSSLWSCIVITYFPENVSFSAYPLPLVKAHIQRSGSQQLVVSFEGCETSDWEPQVEVFRCLAQHCGRWVELDMRLTSPLLPLLISLRDQVPCLRKIWLEWYNLEIQAGVQTINCFETARALVDVGISTLPPYIPIPLPVHQLTRYSMNAPWHVHQSILKLAPNLVEARICVATDERWSESQPSPITLPFLRRLYASDTEILDYTTVPTLEEIAFCVDGDDLDLQRRLASLLDRSSCPLRRLCLAGRPTASGTLSILKTLSCIVELVILNTDKESDNDDETSDDEDETLDDVNTLMLMLTVSGVAGCATVAPQLRCMFFGYDGKPSLSCAFYLEMIRSRWRAAHCRIESAALVVPEAPPPKALDALFALRRDGLDLFVVWGDDPAAGDVVDRWLYNT</sequence>
<organism evidence="2 3">
    <name type="scientific">Mycena pura</name>
    <dbReference type="NCBI Taxonomy" id="153505"/>
    <lineage>
        <taxon>Eukaryota</taxon>
        <taxon>Fungi</taxon>
        <taxon>Dikarya</taxon>
        <taxon>Basidiomycota</taxon>
        <taxon>Agaricomycotina</taxon>
        <taxon>Agaricomycetes</taxon>
        <taxon>Agaricomycetidae</taxon>
        <taxon>Agaricales</taxon>
        <taxon>Marasmiineae</taxon>
        <taxon>Mycenaceae</taxon>
        <taxon>Mycena</taxon>
    </lineage>
</organism>
<dbReference type="Proteomes" id="UP001219525">
    <property type="component" value="Unassembled WGS sequence"/>
</dbReference>
<evidence type="ECO:0000313" key="3">
    <source>
        <dbReference type="Proteomes" id="UP001219525"/>
    </source>
</evidence>
<keyword evidence="1" id="KW-0175">Coiled coil</keyword>